<dbReference type="Pfam" id="PF13610">
    <property type="entry name" value="DDE_Tnp_IS240"/>
    <property type="match status" value="1"/>
</dbReference>
<dbReference type="InterPro" id="IPR032874">
    <property type="entry name" value="DDE_dom"/>
</dbReference>
<protein>
    <submittedName>
        <fullName evidence="2">Transposase-like protein</fullName>
    </submittedName>
</protein>
<reference evidence="2 3" key="2">
    <citation type="submission" date="2020-08" db="EMBL/GenBank/DDBJ databases">
        <authorList>
            <person name="Partida-Martinez L."/>
            <person name="Huntemann M."/>
            <person name="Clum A."/>
            <person name="Wang J."/>
            <person name="Palaniappan K."/>
            <person name="Ritter S."/>
            <person name="Chen I.-M."/>
            <person name="Stamatis D."/>
            <person name="Reddy T."/>
            <person name="O'Malley R."/>
            <person name="Daum C."/>
            <person name="Shapiro N."/>
            <person name="Ivanova N."/>
            <person name="Kyrpides N."/>
            <person name="Woyke T."/>
        </authorList>
    </citation>
    <scope>NUCLEOTIDE SEQUENCE [LARGE SCALE GENOMIC DNA]</scope>
    <source>
        <strain evidence="2 3">AS3.13</strain>
    </source>
</reference>
<dbReference type="EMBL" id="JACHBT010000033">
    <property type="protein sequence ID" value="MBB6506664.1"/>
    <property type="molecule type" value="Genomic_DNA"/>
</dbReference>
<accession>A0A7X0JG82</accession>
<evidence type="ECO:0000313" key="3">
    <source>
        <dbReference type="Proteomes" id="UP000522313"/>
    </source>
</evidence>
<proteinExistence type="predicted"/>
<dbReference type="RefSeq" id="WP_184508603.1">
    <property type="nucleotide sequence ID" value="NZ_JACHBT010000033.1"/>
</dbReference>
<dbReference type="Proteomes" id="UP000522313">
    <property type="component" value="Unassembled WGS sequence"/>
</dbReference>
<name>A0A7X0JG82_9SPHN</name>
<comment type="caution">
    <text evidence="2">The sequence shown here is derived from an EMBL/GenBank/DDBJ whole genome shotgun (WGS) entry which is preliminary data.</text>
</comment>
<gene>
    <name evidence="2" type="ORF">F4693_003675</name>
</gene>
<feature type="domain" description="DDE" evidence="1">
    <location>
        <begin position="3"/>
        <end position="43"/>
    </location>
</feature>
<evidence type="ECO:0000259" key="1">
    <source>
        <dbReference type="Pfam" id="PF13610"/>
    </source>
</evidence>
<dbReference type="AlphaFoldDB" id="A0A7X0JG82"/>
<reference evidence="2 3" key="1">
    <citation type="submission" date="2020-08" db="EMBL/GenBank/DDBJ databases">
        <title>The Agave Microbiome: Exploring the role of microbial communities in plant adaptations to desert environments.</title>
        <authorList>
            <person name="Partida-Martinez L.P."/>
        </authorList>
    </citation>
    <scope>NUCLEOTIDE SEQUENCE [LARGE SCALE GENOMIC DNA]</scope>
    <source>
        <strain evidence="2 3">AS3.13</strain>
    </source>
</reference>
<organism evidence="2 3">
    <name type="scientific">Sphingomonas endophytica</name>
    <dbReference type="NCBI Taxonomy" id="869719"/>
    <lineage>
        <taxon>Bacteria</taxon>
        <taxon>Pseudomonadati</taxon>
        <taxon>Pseudomonadota</taxon>
        <taxon>Alphaproteobacteria</taxon>
        <taxon>Sphingomonadales</taxon>
        <taxon>Sphingomonadaceae</taxon>
        <taxon>Sphingomonas</taxon>
    </lineage>
</organism>
<evidence type="ECO:0000313" key="2">
    <source>
        <dbReference type="EMBL" id="MBB6506664.1"/>
    </source>
</evidence>
<sequence>MVHLWRAAGHEDEVLESYVTRSRDKEAAFAFMNKALRRYGSPHANAATVSPAIATR</sequence>